<proteinExistence type="predicted"/>
<evidence type="ECO:0000256" key="1">
    <source>
        <dbReference type="SAM" id="MobiDB-lite"/>
    </source>
</evidence>
<dbReference type="Proteomes" id="UP000265703">
    <property type="component" value="Unassembled WGS sequence"/>
</dbReference>
<feature type="region of interest" description="Disordered" evidence="1">
    <location>
        <begin position="1"/>
        <end position="21"/>
    </location>
</feature>
<sequence>MGTGRKLLASFSEENNRKKSHPSVQCNYCSKVFDRAVSLRMQTHLDKECLGVPDNAKSKQNVNLQGFNSTAQNITPNITSNTTPLNTPTNRPVK</sequence>
<dbReference type="OrthoDB" id="2308263at2759"/>
<dbReference type="STRING" id="658196.A0A397S704"/>
<feature type="compositionally biased region" description="Low complexity" evidence="1">
    <location>
        <begin position="73"/>
        <end position="94"/>
    </location>
</feature>
<dbReference type="EMBL" id="QKYT01001044">
    <property type="protein sequence ID" value="RIA80115.1"/>
    <property type="molecule type" value="Genomic_DNA"/>
</dbReference>
<evidence type="ECO:0000313" key="3">
    <source>
        <dbReference type="Proteomes" id="UP000265703"/>
    </source>
</evidence>
<keyword evidence="3" id="KW-1185">Reference proteome</keyword>
<organism evidence="2 3">
    <name type="scientific">Glomus cerebriforme</name>
    <dbReference type="NCBI Taxonomy" id="658196"/>
    <lineage>
        <taxon>Eukaryota</taxon>
        <taxon>Fungi</taxon>
        <taxon>Fungi incertae sedis</taxon>
        <taxon>Mucoromycota</taxon>
        <taxon>Glomeromycotina</taxon>
        <taxon>Glomeromycetes</taxon>
        <taxon>Glomerales</taxon>
        <taxon>Glomeraceae</taxon>
        <taxon>Glomus</taxon>
    </lineage>
</organism>
<protein>
    <recommendedName>
        <fullName evidence="4">BED-type domain-containing protein</fullName>
    </recommendedName>
</protein>
<evidence type="ECO:0000313" key="2">
    <source>
        <dbReference type="EMBL" id="RIA80115.1"/>
    </source>
</evidence>
<dbReference type="AlphaFoldDB" id="A0A397S704"/>
<reference evidence="2 3" key="1">
    <citation type="submission" date="2018-06" db="EMBL/GenBank/DDBJ databases">
        <title>Comparative genomics reveals the genomic features of Rhizophagus irregularis, R. cerebriforme, R. diaphanum and Gigaspora rosea, and their symbiotic lifestyle signature.</title>
        <authorList>
            <person name="Morin E."/>
            <person name="San Clemente H."/>
            <person name="Chen E.C.H."/>
            <person name="De La Providencia I."/>
            <person name="Hainaut M."/>
            <person name="Kuo A."/>
            <person name="Kohler A."/>
            <person name="Murat C."/>
            <person name="Tang N."/>
            <person name="Roy S."/>
            <person name="Loubradou J."/>
            <person name="Henrissat B."/>
            <person name="Grigoriev I.V."/>
            <person name="Corradi N."/>
            <person name="Roux C."/>
            <person name="Martin F.M."/>
        </authorList>
    </citation>
    <scope>NUCLEOTIDE SEQUENCE [LARGE SCALE GENOMIC DNA]</scope>
    <source>
        <strain evidence="2 3">DAOM 227022</strain>
    </source>
</reference>
<feature type="compositionally biased region" description="Polar residues" evidence="1">
    <location>
        <begin position="58"/>
        <end position="72"/>
    </location>
</feature>
<name>A0A397S704_9GLOM</name>
<feature type="region of interest" description="Disordered" evidence="1">
    <location>
        <begin position="54"/>
        <end position="94"/>
    </location>
</feature>
<gene>
    <name evidence="2" type="ORF">C1645_839280</name>
</gene>
<comment type="caution">
    <text evidence="2">The sequence shown here is derived from an EMBL/GenBank/DDBJ whole genome shotgun (WGS) entry which is preliminary data.</text>
</comment>
<accession>A0A397S704</accession>
<evidence type="ECO:0008006" key="4">
    <source>
        <dbReference type="Google" id="ProtNLM"/>
    </source>
</evidence>